<keyword evidence="2" id="KW-1185">Reference proteome</keyword>
<name>A0A9Q6LPH4_PISSA</name>
<keyword evidence="1" id="KW-0614">Plasmid</keyword>
<geneLocation type="plasmid" evidence="1 2">
    <name>unnamed4</name>
</geneLocation>
<evidence type="ECO:0000313" key="2">
    <source>
        <dbReference type="Proteomes" id="UP000422232"/>
    </source>
</evidence>
<dbReference type="AlphaFoldDB" id="A0A9Q6LPH4"/>
<dbReference type="Proteomes" id="UP000422232">
    <property type="component" value="Plasmid unnamed4"/>
</dbReference>
<evidence type="ECO:0000313" key="1">
    <source>
        <dbReference type="EMBL" id="QGO07833.1"/>
    </source>
</evidence>
<sequence>MTCKLSSTAEHFHDDFNHRARNIIAIGHIVAPPSSASLEKMFKRELNQTNYLIVLINKRLIIQTTINYTTALLKSRAVLSEPILVISGALTMLSPQPSYDNDYSTTDPNASNLFSGVDNVAAPRAPVPLIYGEHLVGSSVVSSQYKTFTK</sequence>
<proteinExistence type="predicted"/>
<dbReference type="EMBL" id="CP038912">
    <property type="protein sequence ID" value="QGO07833.1"/>
    <property type="molecule type" value="Genomic_DNA"/>
</dbReference>
<organism evidence="1 2">
    <name type="scientific">Piscirickettsia salmonis</name>
    <dbReference type="NCBI Taxonomy" id="1238"/>
    <lineage>
        <taxon>Bacteria</taxon>
        <taxon>Pseudomonadati</taxon>
        <taxon>Pseudomonadota</taxon>
        <taxon>Gammaproteobacteria</taxon>
        <taxon>Thiotrichales</taxon>
        <taxon>Piscirickettsiaceae</taxon>
        <taxon>Piscirickettsia</taxon>
    </lineage>
</organism>
<accession>A0A9Q6LPH4</accession>
<reference evidence="1 2" key="1">
    <citation type="submission" date="2019-04" db="EMBL/GenBank/DDBJ databases">
        <title>Complete genome sequencing of Piscirickettsia salmonis strain Psal-009.</title>
        <authorList>
            <person name="Schober I."/>
            <person name="Bunk B."/>
            <person name="Sproer C."/>
            <person name="Carril G.P."/>
            <person name="Riedel T."/>
            <person name="Flores-Herrera P.A."/>
            <person name="Nourdin-Galindo G."/>
            <person name="Marshall S.H."/>
            <person name="Overmann J."/>
        </authorList>
    </citation>
    <scope>NUCLEOTIDE SEQUENCE [LARGE SCALE GENOMIC DNA]</scope>
    <source>
        <strain evidence="1 2">Psal-009</strain>
        <plasmid evidence="1 2">unnamed4</plasmid>
    </source>
</reference>
<gene>
    <name evidence="1" type="ORF">Psal009_03792</name>
</gene>
<protein>
    <submittedName>
        <fullName evidence="1">Phage-related protein, tail component</fullName>
    </submittedName>
</protein>